<proteinExistence type="predicted"/>
<comment type="caution">
    <text evidence="1">The sequence shown here is derived from an EMBL/GenBank/DDBJ whole genome shotgun (WGS) entry which is preliminary data.</text>
</comment>
<reference evidence="1 2" key="1">
    <citation type="submission" date="2015-12" db="EMBL/GenBank/DDBJ databases">
        <title>The genome of Folsomia candida.</title>
        <authorList>
            <person name="Faddeeva A."/>
            <person name="Derks M.F."/>
            <person name="Anvar Y."/>
            <person name="Smit S."/>
            <person name="Van Straalen N."/>
            <person name="Roelofs D."/>
        </authorList>
    </citation>
    <scope>NUCLEOTIDE SEQUENCE [LARGE SCALE GENOMIC DNA]</scope>
    <source>
        <strain evidence="1 2">VU population</strain>
        <tissue evidence="1">Whole body</tissue>
    </source>
</reference>
<dbReference type="EMBL" id="LNIX01000044">
    <property type="protein sequence ID" value="OXA38722.1"/>
    <property type="molecule type" value="Genomic_DNA"/>
</dbReference>
<evidence type="ECO:0000313" key="2">
    <source>
        <dbReference type="Proteomes" id="UP000198287"/>
    </source>
</evidence>
<accession>A0A226CZI4</accession>
<dbReference type="Proteomes" id="UP000198287">
    <property type="component" value="Unassembled WGS sequence"/>
</dbReference>
<gene>
    <name evidence="1" type="ORF">Fcan01_26543</name>
</gene>
<protein>
    <submittedName>
        <fullName evidence="1">Uncharacterized protein</fullName>
    </submittedName>
</protein>
<evidence type="ECO:0000313" key="1">
    <source>
        <dbReference type="EMBL" id="OXA38722.1"/>
    </source>
</evidence>
<sequence length="143" mass="16308">MQQSKTYDYNALQNLSQRLRCINQECIQKIEEMKEPCGVYIKEVNKVRLAHRLDQVAKTVTELEGQIATKSGFHYTVAYREMVTHAAKITKELDSLLPDDDDLRNSRLVLLKRVETALNGAKLKIIKGHADGQPCRGCEVQHI</sequence>
<keyword evidence="2" id="KW-1185">Reference proteome</keyword>
<name>A0A226CZI4_FOLCA</name>
<organism evidence="1 2">
    <name type="scientific">Folsomia candida</name>
    <name type="common">Springtail</name>
    <dbReference type="NCBI Taxonomy" id="158441"/>
    <lineage>
        <taxon>Eukaryota</taxon>
        <taxon>Metazoa</taxon>
        <taxon>Ecdysozoa</taxon>
        <taxon>Arthropoda</taxon>
        <taxon>Hexapoda</taxon>
        <taxon>Collembola</taxon>
        <taxon>Entomobryomorpha</taxon>
        <taxon>Isotomoidea</taxon>
        <taxon>Isotomidae</taxon>
        <taxon>Proisotominae</taxon>
        <taxon>Folsomia</taxon>
    </lineage>
</organism>
<dbReference type="AlphaFoldDB" id="A0A226CZI4"/>